<evidence type="ECO:0000313" key="3">
    <source>
        <dbReference type="EMBL" id="MDH2135023.1"/>
    </source>
</evidence>
<dbReference type="InterPro" id="IPR050447">
    <property type="entry name" value="Erg6_SMT_methyltransf"/>
</dbReference>
<dbReference type="PANTHER" id="PTHR44068">
    <property type="entry name" value="ZGC:194242"/>
    <property type="match status" value="1"/>
</dbReference>
<organism evidence="3 4">
    <name type="scientific">Sphingobium yanoikuyae</name>
    <name type="common">Sphingomonas yanoikuyae</name>
    <dbReference type="NCBI Taxonomy" id="13690"/>
    <lineage>
        <taxon>Bacteria</taxon>
        <taxon>Pseudomonadati</taxon>
        <taxon>Pseudomonadota</taxon>
        <taxon>Alphaproteobacteria</taxon>
        <taxon>Sphingomonadales</taxon>
        <taxon>Sphingomonadaceae</taxon>
        <taxon>Sphingobium</taxon>
    </lineage>
</organism>
<reference evidence="3" key="1">
    <citation type="submission" date="2022-09" db="EMBL/GenBank/DDBJ databases">
        <title>Intensive care unit water sources are persistently colonized with multi-drug resistant bacteria and are the site of extensive horizontal gene transfer of antibiotic resistance genes.</title>
        <authorList>
            <person name="Diorio-Toth L."/>
        </authorList>
    </citation>
    <scope>NUCLEOTIDE SEQUENCE</scope>
    <source>
        <strain evidence="3">GD03659</strain>
    </source>
</reference>
<feature type="domain" description="Methyltransferase type 11" evidence="2">
    <location>
        <begin position="64"/>
        <end position="157"/>
    </location>
</feature>
<dbReference type="GO" id="GO:0008757">
    <property type="term" value="F:S-adenosylmethionine-dependent methyltransferase activity"/>
    <property type="evidence" value="ECO:0007669"/>
    <property type="project" value="InterPro"/>
</dbReference>
<name>A0AA42X057_SPHYA</name>
<keyword evidence="3" id="KW-0489">Methyltransferase</keyword>
<dbReference type="PANTHER" id="PTHR44068:SF11">
    <property type="entry name" value="GERANYL DIPHOSPHATE 2-C-METHYLTRANSFERASE"/>
    <property type="match status" value="1"/>
</dbReference>
<dbReference type="GO" id="GO:0032259">
    <property type="term" value="P:methylation"/>
    <property type="evidence" value="ECO:0007669"/>
    <property type="project" value="UniProtKB-KW"/>
</dbReference>
<dbReference type="InterPro" id="IPR029063">
    <property type="entry name" value="SAM-dependent_MTases_sf"/>
</dbReference>
<dbReference type="Pfam" id="PF08241">
    <property type="entry name" value="Methyltransf_11"/>
    <property type="match status" value="1"/>
</dbReference>
<keyword evidence="1" id="KW-0808">Transferase</keyword>
<dbReference type="Gene3D" id="3.40.50.150">
    <property type="entry name" value="Vaccinia Virus protein VP39"/>
    <property type="match status" value="1"/>
</dbReference>
<dbReference type="AlphaFoldDB" id="A0AA42X057"/>
<evidence type="ECO:0000259" key="2">
    <source>
        <dbReference type="Pfam" id="PF08241"/>
    </source>
</evidence>
<comment type="caution">
    <text evidence="3">The sequence shown here is derived from an EMBL/GenBank/DDBJ whole genome shotgun (WGS) entry which is preliminary data.</text>
</comment>
<dbReference type="CDD" id="cd02440">
    <property type="entry name" value="AdoMet_MTases"/>
    <property type="match status" value="1"/>
</dbReference>
<accession>A0AA42X057</accession>
<evidence type="ECO:0000313" key="4">
    <source>
        <dbReference type="Proteomes" id="UP001162318"/>
    </source>
</evidence>
<dbReference type="Proteomes" id="UP001162318">
    <property type="component" value="Unassembled WGS sequence"/>
</dbReference>
<dbReference type="EMBL" id="JAOCKX010000082">
    <property type="protein sequence ID" value="MDH2135023.1"/>
    <property type="molecule type" value="Genomic_DNA"/>
</dbReference>
<dbReference type="SUPFAM" id="SSF53335">
    <property type="entry name" value="S-adenosyl-L-methionine-dependent methyltransferases"/>
    <property type="match status" value="1"/>
</dbReference>
<gene>
    <name evidence="3" type="ORF">N5J77_28240</name>
</gene>
<dbReference type="RefSeq" id="WP_279776371.1">
    <property type="nucleotide sequence ID" value="NZ_JAOCKX010000082.1"/>
</dbReference>
<protein>
    <submittedName>
        <fullName evidence="3">Methyltransferase domain-containing protein</fullName>
    </submittedName>
</protein>
<proteinExistence type="predicted"/>
<dbReference type="InterPro" id="IPR013216">
    <property type="entry name" value="Methyltransf_11"/>
</dbReference>
<evidence type="ECO:0000256" key="1">
    <source>
        <dbReference type="ARBA" id="ARBA00022679"/>
    </source>
</evidence>
<sequence>MKDHVVAYYEVMMSDRFIAEHHGNSGYFNVGFWSPGTRTGSDACVNLMTELMAQVSQERGARVLDVACGMGATTEFLARLYGAENVTGINIASTQLSKARSRVPGATFMEMDATDLEFEDSSFDLVVCVEAAFHFDSRENFIREAYRVLRPGGELVLADALFVNAHKVHPAANVLAGPDDYARLWRKCGFSQIKLREVTDMTWIAYFDDLLSLANSKLDSGELSETYLSWLSQACDGWRNGISDYVFCSGRR</sequence>